<reference evidence="1 2" key="1">
    <citation type="submission" date="2024-08" db="EMBL/GenBank/DDBJ databases">
        <title>Gnathostoma spinigerum genome.</title>
        <authorList>
            <person name="Gonzalez-Bertolin B."/>
            <person name="Monzon S."/>
            <person name="Zaballos A."/>
            <person name="Jimenez P."/>
            <person name="Dekumyoy P."/>
            <person name="Varona S."/>
            <person name="Cuesta I."/>
            <person name="Sumanam S."/>
            <person name="Adisakwattana P."/>
            <person name="Gasser R.B."/>
            <person name="Hernandez-Gonzalez A."/>
            <person name="Young N.D."/>
            <person name="Perteguer M.J."/>
        </authorList>
    </citation>
    <scope>NUCLEOTIDE SEQUENCE [LARGE SCALE GENOMIC DNA]</scope>
    <source>
        <strain evidence="1">AL3</strain>
        <tissue evidence="1">Liver</tissue>
    </source>
</reference>
<dbReference type="Proteomes" id="UP001608902">
    <property type="component" value="Unassembled WGS sequence"/>
</dbReference>
<keyword evidence="2" id="KW-1185">Reference proteome</keyword>
<organism evidence="1 2">
    <name type="scientific">Gnathostoma spinigerum</name>
    <dbReference type="NCBI Taxonomy" id="75299"/>
    <lineage>
        <taxon>Eukaryota</taxon>
        <taxon>Metazoa</taxon>
        <taxon>Ecdysozoa</taxon>
        <taxon>Nematoda</taxon>
        <taxon>Chromadorea</taxon>
        <taxon>Rhabditida</taxon>
        <taxon>Spirurina</taxon>
        <taxon>Gnathostomatomorpha</taxon>
        <taxon>Gnathostomatoidea</taxon>
        <taxon>Gnathostomatidae</taxon>
        <taxon>Gnathostoma</taxon>
    </lineage>
</organism>
<evidence type="ECO:0000313" key="1">
    <source>
        <dbReference type="EMBL" id="MFH4980349.1"/>
    </source>
</evidence>
<proteinExistence type="predicted"/>
<name>A0ABD6EQ96_9BILA</name>
<comment type="caution">
    <text evidence="1">The sequence shown here is derived from an EMBL/GenBank/DDBJ whole genome shotgun (WGS) entry which is preliminary data.</text>
</comment>
<evidence type="ECO:0000313" key="2">
    <source>
        <dbReference type="Proteomes" id="UP001608902"/>
    </source>
</evidence>
<accession>A0ABD6EQ96</accession>
<dbReference type="EMBL" id="JBGFUD010005425">
    <property type="protein sequence ID" value="MFH4980349.1"/>
    <property type="molecule type" value="Genomic_DNA"/>
</dbReference>
<dbReference type="AlphaFoldDB" id="A0ABD6EQ96"/>
<protein>
    <submittedName>
        <fullName evidence="1">Uncharacterized protein</fullName>
    </submittedName>
</protein>
<sequence>MFSPAMYPGSRHFSTATRTTTQILLLSTLLSLIIGVSSFRIPHAPLRLSQLIERPMSKKWYAWNDDLNIDKKWYEWQDVDKRLLYPIDEGLFDKNKPFDLKNE</sequence>
<gene>
    <name evidence="1" type="ORF">AB6A40_007058</name>
</gene>